<evidence type="ECO:0000256" key="1">
    <source>
        <dbReference type="ARBA" id="ARBA00004826"/>
    </source>
</evidence>
<dbReference type="PANTHER" id="PTHR10885:SF0">
    <property type="entry name" value="ISOPENTENYL-DIPHOSPHATE DELTA-ISOMERASE"/>
    <property type="match status" value="1"/>
</dbReference>
<gene>
    <name evidence="12" type="primary">idi</name>
    <name evidence="12" type="ORF">J2I46_25855</name>
</gene>
<keyword evidence="9 12" id="KW-0413">Isomerase</keyword>
<keyword evidence="4" id="KW-0963">Cytoplasm</keyword>
<dbReference type="InterPro" id="IPR000086">
    <property type="entry name" value="NUDIX_hydrolase_dom"/>
</dbReference>
<proteinExistence type="inferred from homology"/>
<name>A0ABS3JPV5_9BACT</name>
<dbReference type="NCBIfam" id="NF002995">
    <property type="entry name" value="PRK03759.1"/>
    <property type="match status" value="1"/>
</dbReference>
<comment type="similarity">
    <text evidence="2">Belongs to the IPP isomerase type 1 family.</text>
</comment>
<evidence type="ECO:0000256" key="7">
    <source>
        <dbReference type="ARBA" id="ARBA00023211"/>
    </source>
</evidence>
<keyword evidence="5" id="KW-0479">Metal-binding</keyword>
<evidence type="ECO:0000256" key="8">
    <source>
        <dbReference type="ARBA" id="ARBA00023229"/>
    </source>
</evidence>
<keyword evidence="13" id="KW-1185">Reference proteome</keyword>
<dbReference type="RefSeq" id="WP_207331979.1">
    <property type="nucleotide sequence ID" value="NZ_JAFMYW010000009.1"/>
</dbReference>
<dbReference type="EC" id="5.3.3.2" evidence="3 10"/>
<keyword evidence="8" id="KW-0414">Isoprene biosynthesis</keyword>
<keyword evidence="6" id="KW-0460">Magnesium</keyword>
<evidence type="ECO:0000256" key="9">
    <source>
        <dbReference type="ARBA" id="ARBA00023235"/>
    </source>
</evidence>
<dbReference type="Pfam" id="PF00293">
    <property type="entry name" value="NUDIX"/>
    <property type="match status" value="1"/>
</dbReference>
<dbReference type="HAMAP" id="MF_00202">
    <property type="entry name" value="Idi"/>
    <property type="match status" value="1"/>
</dbReference>
<dbReference type="Gene3D" id="3.90.79.10">
    <property type="entry name" value="Nucleoside Triphosphate Pyrophosphohydrolase"/>
    <property type="match status" value="1"/>
</dbReference>
<evidence type="ECO:0000256" key="3">
    <source>
        <dbReference type="ARBA" id="ARBA00012057"/>
    </source>
</evidence>
<dbReference type="Proteomes" id="UP000664628">
    <property type="component" value="Unassembled WGS sequence"/>
</dbReference>
<dbReference type="CDD" id="cd02885">
    <property type="entry name" value="NUDIX_IPP_Isomerase"/>
    <property type="match status" value="1"/>
</dbReference>
<dbReference type="InterPro" id="IPR015797">
    <property type="entry name" value="NUDIX_hydrolase-like_dom_sf"/>
</dbReference>
<evidence type="ECO:0000256" key="2">
    <source>
        <dbReference type="ARBA" id="ARBA00007579"/>
    </source>
</evidence>
<dbReference type="PROSITE" id="PS51462">
    <property type="entry name" value="NUDIX"/>
    <property type="match status" value="1"/>
</dbReference>
<feature type="domain" description="Nudix hydrolase" evidence="11">
    <location>
        <begin position="34"/>
        <end position="166"/>
    </location>
</feature>
<protein>
    <recommendedName>
        <fullName evidence="3 10">Isopentenyl-diphosphate delta-isomerase</fullName>
        <ecNumber evidence="3 10">5.3.3.2</ecNumber>
    </recommendedName>
</protein>
<evidence type="ECO:0000256" key="6">
    <source>
        <dbReference type="ARBA" id="ARBA00022842"/>
    </source>
</evidence>
<dbReference type="GO" id="GO:0004452">
    <property type="term" value="F:isopentenyl-diphosphate delta-isomerase activity"/>
    <property type="evidence" value="ECO:0007669"/>
    <property type="project" value="UniProtKB-EC"/>
</dbReference>
<keyword evidence="7" id="KW-0464">Manganese</keyword>
<evidence type="ECO:0000256" key="4">
    <source>
        <dbReference type="ARBA" id="ARBA00022490"/>
    </source>
</evidence>
<evidence type="ECO:0000313" key="13">
    <source>
        <dbReference type="Proteomes" id="UP000664628"/>
    </source>
</evidence>
<comment type="caution">
    <text evidence="12">The sequence shown here is derived from an EMBL/GenBank/DDBJ whole genome shotgun (WGS) entry which is preliminary data.</text>
</comment>
<organism evidence="12 13">
    <name type="scientific">Fibrella forsythiae</name>
    <dbReference type="NCBI Taxonomy" id="2817061"/>
    <lineage>
        <taxon>Bacteria</taxon>
        <taxon>Pseudomonadati</taxon>
        <taxon>Bacteroidota</taxon>
        <taxon>Cytophagia</taxon>
        <taxon>Cytophagales</taxon>
        <taxon>Spirosomataceae</taxon>
        <taxon>Fibrella</taxon>
    </lineage>
</organism>
<evidence type="ECO:0000256" key="10">
    <source>
        <dbReference type="NCBIfam" id="TIGR02150"/>
    </source>
</evidence>
<dbReference type="InterPro" id="IPR056375">
    <property type="entry name" value="Idi_bact"/>
</dbReference>
<evidence type="ECO:0000259" key="11">
    <source>
        <dbReference type="PROSITE" id="PS51462"/>
    </source>
</evidence>
<dbReference type="NCBIfam" id="TIGR02150">
    <property type="entry name" value="IPP_isom_1"/>
    <property type="match status" value="1"/>
</dbReference>
<dbReference type="PANTHER" id="PTHR10885">
    <property type="entry name" value="ISOPENTENYL-DIPHOSPHATE DELTA-ISOMERASE"/>
    <property type="match status" value="1"/>
</dbReference>
<dbReference type="PIRSF" id="PIRSF018427">
    <property type="entry name" value="Isopntndiph_ism"/>
    <property type="match status" value="1"/>
</dbReference>
<reference evidence="12 13" key="1">
    <citation type="submission" date="2021-03" db="EMBL/GenBank/DDBJ databases">
        <title>Fibrella sp. HMF5405 genome sequencing and assembly.</title>
        <authorList>
            <person name="Kang H."/>
            <person name="Kim H."/>
            <person name="Bae S."/>
            <person name="Joh K."/>
        </authorList>
    </citation>
    <scope>NUCLEOTIDE SEQUENCE [LARGE SCALE GENOMIC DNA]</scope>
    <source>
        <strain evidence="12 13">HMF5405</strain>
    </source>
</reference>
<accession>A0ABS3JPV5</accession>
<sequence>MNSVGTLSPDLLLVTEQDEIIGTAEKMQVHYDGVLHRAFSVLIYNDRGDYLIQQRALEKYHSGGLWSNACCGHPTQPANTAAQAEQRLDEEMGFRTSLSPSFSFIYHASLPNGLIEHEFDHVFTGQYDGEIPFNPAEVMAVRWVSREELLREIATAPATFTVWFKILVDTIEKQR</sequence>
<dbReference type="InterPro" id="IPR011876">
    <property type="entry name" value="IsopentenylPP_isomerase_typ1"/>
</dbReference>
<evidence type="ECO:0000313" key="12">
    <source>
        <dbReference type="EMBL" id="MBO0952032.1"/>
    </source>
</evidence>
<comment type="pathway">
    <text evidence="1">Isoprenoid biosynthesis; dimethylallyl diphosphate biosynthesis; dimethylallyl diphosphate from isopentenyl diphosphate: step 1/1.</text>
</comment>
<dbReference type="SUPFAM" id="SSF55811">
    <property type="entry name" value="Nudix"/>
    <property type="match status" value="1"/>
</dbReference>
<evidence type="ECO:0000256" key="5">
    <source>
        <dbReference type="ARBA" id="ARBA00022723"/>
    </source>
</evidence>
<dbReference type="EMBL" id="JAFMYW010000009">
    <property type="protein sequence ID" value="MBO0952032.1"/>
    <property type="molecule type" value="Genomic_DNA"/>
</dbReference>